<comment type="function">
    <text evidence="1">Thiol-specific peroxidase that catalyzes the reduction of hydrogen peroxide and organic hydroperoxides to water and alcohols, respectively. Plays a role in cell protection against oxidative stress by detoxifying peroxides and as sensor of hydrogen peroxide-mediated signaling events.</text>
</comment>
<organism evidence="15 16">
    <name type="scientific">Pseudokineococcus marinus</name>
    <dbReference type="NCBI Taxonomy" id="351215"/>
    <lineage>
        <taxon>Bacteria</taxon>
        <taxon>Bacillati</taxon>
        <taxon>Actinomycetota</taxon>
        <taxon>Actinomycetes</taxon>
        <taxon>Kineosporiales</taxon>
        <taxon>Kineosporiaceae</taxon>
        <taxon>Pseudokineococcus</taxon>
    </lineage>
</organism>
<dbReference type="Proteomes" id="UP000555552">
    <property type="component" value="Unassembled WGS sequence"/>
</dbReference>
<name>A0A849BRL2_9ACTN</name>
<dbReference type="EC" id="1.11.1.24" evidence="3"/>
<keyword evidence="7" id="KW-1015">Disulfide bond</keyword>
<dbReference type="GO" id="GO:0008379">
    <property type="term" value="F:thioredoxin peroxidase activity"/>
    <property type="evidence" value="ECO:0007669"/>
    <property type="project" value="TreeGrafter"/>
</dbReference>
<comment type="similarity">
    <text evidence="10">Belongs to the peroxiredoxin family. BCP/PrxQ subfamily.</text>
</comment>
<evidence type="ECO:0000256" key="8">
    <source>
        <dbReference type="ARBA" id="ARBA00023284"/>
    </source>
</evidence>
<evidence type="ECO:0000256" key="9">
    <source>
        <dbReference type="ARBA" id="ARBA00032824"/>
    </source>
</evidence>
<dbReference type="GO" id="GO:0034599">
    <property type="term" value="P:cellular response to oxidative stress"/>
    <property type="evidence" value="ECO:0007669"/>
    <property type="project" value="TreeGrafter"/>
</dbReference>
<dbReference type="AlphaFoldDB" id="A0A849BRL2"/>
<dbReference type="NCBIfam" id="NF006960">
    <property type="entry name" value="PRK09437.1"/>
    <property type="match status" value="1"/>
</dbReference>
<dbReference type="RefSeq" id="WP_171202954.1">
    <property type="nucleotide sequence ID" value="NZ_BAAANP010000006.1"/>
</dbReference>
<dbReference type="InterPro" id="IPR000866">
    <property type="entry name" value="AhpC/TSA"/>
</dbReference>
<feature type="compositionally biased region" description="Low complexity" evidence="13">
    <location>
        <begin position="1"/>
        <end position="15"/>
    </location>
</feature>
<feature type="compositionally biased region" description="Low complexity" evidence="13">
    <location>
        <begin position="23"/>
        <end position="34"/>
    </location>
</feature>
<dbReference type="InterPro" id="IPR050924">
    <property type="entry name" value="Peroxiredoxin_BCP/PrxQ"/>
</dbReference>
<evidence type="ECO:0000256" key="7">
    <source>
        <dbReference type="ARBA" id="ARBA00023157"/>
    </source>
</evidence>
<dbReference type="Gene3D" id="3.40.30.10">
    <property type="entry name" value="Glutaredoxin"/>
    <property type="match status" value="1"/>
</dbReference>
<evidence type="ECO:0000256" key="1">
    <source>
        <dbReference type="ARBA" id="ARBA00003330"/>
    </source>
</evidence>
<evidence type="ECO:0000256" key="2">
    <source>
        <dbReference type="ARBA" id="ARBA00011245"/>
    </source>
</evidence>
<dbReference type="CDD" id="cd03017">
    <property type="entry name" value="PRX_BCP"/>
    <property type="match status" value="1"/>
</dbReference>
<feature type="region of interest" description="Disordered" evidence="13">
    <location>
        <begin position="1"/>
        <end position="42"/>
    </location>
</feature>
<feature type="domain" description="Thioredoxin" evidence="14">
    <location>
        <begin position="38"/>
        <end position="190"/>
    </location>
</feature>
<sequence length="190" mass="19658">MSEPTTGAEPADAAPGPTPPPVSATTPAPTTTSTGRRLQEGDVAPAFTLPTAGGGEVSLASYAGRSVVVYFYPSAMTPGCTTQAVDFRDSLEELRGAGFDVVGVSPDAPERLVRFAEKEGLTFPLASDVDHAVLEAYGAWGEKSTYGRLSLGVIRSTVVVGPDGRVVHASYGVKAKDHVARLRRALGVDA</sequence>
<evidence type="ECO:0000256" key="13">
    <source>
        <dbReference type="SAM" id="MobiDB-lite"/>
    </source>
</evidence>
<evidence type="ECO:0000256" key="11">
    <source>
        <dbReference type="ARBA" id="ARBA00041373"/>
    </source>
</evidence>
<evidence type="ECO:0000256" key="6">
    <source>
        <dbReference type="ARBA" id="ARBA00023002"/>
    </source>
</evidence>
<evidence type="ECO:0000256" key="3">
    <source>
        <dbReference type="ARBA" id="ARBA00013017"/>
    </source>
</evidence>
<evidence type="ECO:0000313" key="16">
    <source>
        <dbReference type="Proteomes" id="UP000555552"/>
    </source>
</evidence>
<evidence type="ECO:0000259" key="14">
    <source>
        <dbReference type="PROSITE" id="PS51352"/>
    </source>
</evidence>
<keyword evidence="4 15" id="KW-0575">Peroxidase</keyword>
<keyword evidence="16" id="KW-1185">Reference proteome</keyword>
<dbReference type="PROSITE" id="PS51352">
    <property type="entry name" value="THIOREDOXIN_2"/>
    <property type="match status" value="1"/>
</dbReference>
<protein>
    <recommendedName>
        <fullName evidence="3">thioredoxin-dependent peroxiredoxin</fullName>
        <ecNumber evidence="3">1.11.1.24</ecNumber>
    </recommendedName>
    <alternativeName>
        <fullName evidence="11">Bacterioferritin comigratory protein</fullName>
    </alternativeName>
    <alternativeName>
        <fullName evidence="9">Thioredoxin peroxidase</fullName>
    </alternativeName>
</protein>
<keyword evidence="8" id="KW-0676">Redox-active center</keyword>
<evidence type="ECO:0000256" key="5">
    <source>
        <dbReference type="ARBA" id="ARBA00022862"/>
    </source>
</evidence>
<comment type="catalytic activity">
    <reaction evidence="12">
        <text>a hydroperoxide + [thioredoxin]-dithiol = an alcohol + [thioredoxin]-disulfide + H2O</text>
        <dbReference type="Rhea" id="RHEA:62620"/>
        <dbReference type="Rhea" id="RHEA-COMP:10698"/>
        <dbReference type="Rhea" id="RHEA-COMP:10700"/>
        <dbReference type="ChEBI" id="CHEBI:15377"/>
        <dbReference type="ChEBI" id="CHEBI:29950"/>
        <dbReference type="ChEBI" id="CHEBI:30879"/>
        <dbReference type="ChEBI" id="CHEBI:35924"/>
        <dbReference type="ChEBI" id="CHEBI:50058"/>
        <dbReference type="EC" id="1.11.1.24"/>
    </reaction>
</comment>
<keyword evidence="6 15" id="KW-0560">Oxidoreductase</keyword>
<dbReference type="PANTHER" id="PTHR42801">
    <property type="entry name" value="THIOREDOXIN-DEPENDENT PEROXIDE REDUCTASE"/>
    <property type="match status" value="1"/>
</dbReference>
<evidence type="ECO:0000256" key="12">
    <source>
        <dbReference type="ARBA" id="ARBA00049091"/>
    </source>
</evidence>
<keyword evidence="5" id="KW-0049">Antioxidant</keyword>
<comment type="caution">
    <text evidence="15">The sequence shown here is derived from an EMBL/GenBank/DDBJ whole genome shotgun (WGS) entry which is preliminary data.</text>
</comment>
<dbReference type="InterPro" id="IPR013766">
    <property type="entry name" value="Thioredoxin_domain"/>
</dbReference>
<accession>A0A849BRL2</accession>
<reference evidence="15 16" key="1">
    <citation type="submission" date="2020-05" db="EMBL/GenBank/DDBJ databases">
        <title>MicrobeNet Type strains.</title>
        <authorList>
            <person name="Nicholson A.C."/>
        </authorList>
    </citation>
    <scope>NUCLEOTIDE SEQUENCE [LARGE SCALE GENOMIC DNA]</scope>
    <source>
        <strain evidence="15 16">JCM 14547</strain>
    </source>
</reference>
<dbReference type="Pfam" id="PF00578">
    <property type="entry name" value="AhpC-TSA"/>
    <property type="match status" value="1"/>
</dbReference>
<dbReference type="InterPro" id="IPR036249">
    <property type="entry name" value="Thioredoxin-like_sf"/>
</dbReference>
<evidence type="ECO:0000313" key="15">
    <source>
        <dbReference type="EMBL" id="NNH23124.1"/>
    </source>
</evidence>
<dbReference type="SUPFAM" id="SSF52833">
    <property type="entry name" value="Thioredoxin-like"/>
    <property type="match status" value="1"/>
</dbReference>
<dbReference type="PANTHER" id="PTHR42801:SF4">
    <property type="entry name" value="AHPC_TSA FAMILY PROTEIN"/>
    <property type="match status" value="1"/>
</dbReference>
<gene>
    <name evidence="15" type="primary">bcp</name>
    <name evidence="15" type="ORF">HLB09_08475</name>
</gene>
<dbReference type="FunFam" id="3.40.30.10:FF:000007">
    <property type="entry name" value="Thioredoxin-dependent thiol peroxidase"/>
    <property type="match status" value="1"/>
</dbReference>
<dbReference type="GO" id="GO:0005737">
    <property type="term" value="C:cytoplasm"/>
    <property type="evidence" value="ECO:0007669"/>
    <property type="project" value="TreeGrafter"/>
</dbReference>
<proteinExistence type="inferred from homology"/>
<evidence type="ECO:0000256" key="10">
    <source>
        <dbReference type="ARBA" id="ARBA00038489"/>
    </source>
</evidence>
<dbReference type="GO" id="GO:0045454">
    <property type="term" value="P:cell redox homeostasis"/>
    <property type="evidence" value="ECO:0007669"/>
    <property type="project" value="TreeGrafter"/>
</dbReference>
<evidence type="ECO:0000256" key="4">
    <source>
        <dbReference type="ARBA" id="ARBA00022559"/>
    </source>
</evidence>
<dbReference type="EMBL" id="JABEMA010000100">
    <property type="protein sequence ID" value="NNH23124.1"/>
    <property type="molecule type" value="Genomic_DNA"/>
</dbReference>
<comment type="subunit">
    <text evidence="2">Monomer.</text>
</comment>